<comment type="caution">
    <text evidence="6">The sequence shown here is derived from an EMBL/GenBank/DDBJ whole genome shotgun (WGS) entry which is preliminary data.</text>
</comment>
<reference evidence="7" key="1">
    <citation type="journal article" date="2017" name="bioRxiv">
        <title>Comparative analysis of the genomes of Stylophora pistillata and Acropora digitifera provides evidence for extensive differences between species of corals.</title>
        <authorList>
            <person name="Voolstra C.R."/>
            <person name="Li Y."/>
            <person name="Liew Y.J."/>
            <person name="Baumgarten S."/>
            <person name="Zoccola D."/>
            <person name="Flot J.-F."/>
            <person name="Tambutte S."/>
            <person name="Allemand D."/>
            <person name="Aranda M."/>
        </authorList>
    </citation>
    <scope>NUCLEOTIDE SEQUENCE [LARGE SCALE GENOMIC DNA]</scope>
</reference>
<dbReference type="InterPro" id="IPR011009">
    <property type="entry name" value="Kinase-like_dom_sf"/>
</dbReference>
<dbReference type="AlphaFoldDB" id="A0A2B4RZM3"/>
<feature type="compositionally biased region" description="Basic and acidic residues" evidence="4">
    <location>
        <begin position="128"/>
        <end position="140"/>
    </location>
</feature>
<dbReference type="InterPro" id="IPR017441">
    <property type="entry name" value="Protein_kinase_ATP_BS"/>
</dbReference>
<dbReference type="InterPro" id="IPR008266">
    <property type="entry name" value="Tyr_kinase_AS"/>
</dbReference>
<feature type="compositionally biased region" description="Basic and acidic residues" evidence="4">
    <location>
        <begin position="1119"/>
        <end position="1130"/>
    </location>
</feature>
<dbReference type="EMBL" id="LSMT01000267">
    <property type="protein sequence ID" value="PFX21692.1"/>
    <property type="molecule type" value="Genomic_DNA"/>
</dbReference>
<dbReference type="GO" id="GO:0005524">
    <property type="term" value="F:ATP binding"/>
    <property type="evidence" value="ECO:0007669"/>
    <property type="project" value="UniProtKB-UniRule"/>
</dbReference>
<accession>A0A2B4RZM3</accession>
<dbReference type="InterPro" id="IPR051681">
    <property type="entry name" value="Ser/Thr_Kinases-Pseudokinases"/>
</dbReference>
<evidence type="ECO:0000313" key="7">
    <source>
        <dbReference type="Proteomes" id="UP000225706"/>
    </source>
</evidence>
<dbReference type="InterPro" id="IPR000719">
    <property type="entry name" value="Prot_kinase_dom"/>
</dbReference>
<dbReference type="Gene3D" id="3.30.200.20">
    <property type="entry name" value="Phosphorylase Kinase, domain 1"/>
    <property type="match status" value="3"/>
</dbReference>
<protein>
    <submittedName>
        <fullName evidence="6">Putative serine/threonine-protein kinase kinX</fullName>
    </submittedName>
</protein>
<feature type="domain" description="Protein kinase" evidence="5">
    <location>
        <begin position="615"/>
        <end position="858"/>
    </location>
</feature>
<dbReference type="GO" id="GO:0097527">
    <property type="term" value="P:necroptotic signaling pathway"/>
    <property type="evidence" value="ECO:0007669"/>
    <property type="project" value="TreeGrafter"/>
</dbReference>
<dbReference type="PROSITE" id="PS00109">
    <property type="entry name" value="PROTEIN_KINASE_TYR"/>
    <property type="match status" value="2"/>
</dbReference>
<dbReference type="PANTHER" id="PTHR44329:SF298">
    <property type="entry name" value="MIXED LINEAGE KINASE DOMAIN-LIKE PROTEIN"/>
    <property type="match status" value="1"/>
</dbReference>
<dbReference type="Pfam" id="PF07714">
    <property type="entry name" value="PK_Tyr_Ser-Thr"/>
    <property type="match status" value="1"/>
</dbReference>
<keyword evidence="2 3" id="KW-0067">ATP-binding</keyword>
<keyword evidence="6" id="KW-0418">Kinase</keyword>
<keyword evidence="7" id="KW-1185">Reference proteome</keyword>
<dbReference type="STRING" id="50429.A0A2B4RZM3"/>
<keyword evidence="6" id="KW-0808">Transferase</keyword>
<sequence length="1273" mass="145965">MKVYYILIRNIEKCALFQGDVYLASKRLQGKELEKGTILKSEQTNQTRFFVADRKEIFFDRNCVEEIDGKLELLTYAEAEQLLEIISLEERLRVFDAGQRRSGGQTEAGSDRRDTRVGAELSRPRTPSTKELRSAIQDEERQKLKTELELQKEQIDTLTAEREELKEQLSEKELRSARQDEVRQKLENELKFLREQTNTLTEKDKALEKKLSEKDSQLAHRDQQRGKWKEEKAEFIKRLKTLQQNLDEVTQAKKDPEQQVVNLEAESIAKEKRAKELEESSASVQHTPDDYRPEESCEWVISRNEIILTDQNLGKGAWGKVLLGRFRGCKVAVKQIHGLIRSSSFKSTFEREMNIASRCRHPCLLQFIGATNDEGTPLLVTELMETSLRAFLEAQFPTLSNSGISLISLDVALALNYLHKTEPLPIIHRDVSSANVLLWRQGPHWRGKVSDYGAANFMQQTMTIAPGTMVYSAPEALTPNHTVKIDVYSFGVLLCEMCTGIFPHPDLREKHISQVTNQEFKSLIQRCVLPNPKKRPDMKEICAEVEALYDHQSESEGDKLSIGAIEQMLRGAVRETNDGEQTREVHHEAIEPHTASSIQPSQESCDWTIRRDQIELTDECRGRGYVGKVFEGKYNGCAVAVKLVHEVLLSPEYRRLFEQEINIASRFRHPCLLQFIGATNDEEFPLIVTELMETSLQSLLTSRSLSEAEVCAISQDVAEALNYLHHREPSPIIHRDVCSGNVLLWRQGHQWRGKLTVSIATTFQQEIMTTAPGNMLYSAPETKGTKQTVKVDIYSFGVLLCEMCIGELPDPEQQGQQVARVKNHVLQELIHKCLPEDPEKRPGIEPLCLNKSQTHASNYCKCQLSSDVEKNPGPTPMYIDPGKTIMTPYSEANELIFGQNSGQQCVAMSLCSIVSLDQFKPIKIRENLVVNYDYQETIKERYQYCTSLDRAFKSFISENFLTMGCTAVAIYSKGNVGFKIFDSHARYIYGRYHPQVIWNSNILSDVIQYGKRLYENSYLSKYLPSDDLPKTVDVCGTEIDVYSFGVLLCEMCTRKFPDPDRREEQISQVTNEEFQSLIQRCVQPIPEERPDMQEVSIRKEEKKKTKRREEFISEMGRTQTKETNPRDELRSEEETITELRNQLSSLREEVRHNRNWVINRNEAQMPRTLRRSFGEGAWGRVVQGTFRSCNVAIKEMNDNIVSPLNIRLFEREVNMASRCRHPCLLQFIGATADNERPLFVTELVDQNLKSPSTNQRTSEKSKSPSFFWMGPEL</sequence>
<name>A0A2B4RZM3_STYPI</name>
<evidence type="ECO:0000256" key="2">
    <source>
        <dbReference type="ARBA" id="ARBA00022840"/>
    </source>
</evidence>
<feature type="region of interest" description="Disordered" evidence="4">
    <location>
        <begin position="99"/>
        <end position="140"/>
    </location>
</feature>
<gene>
    <name evidence="6" type="primary">kinX</name>
    <name evidence="6" type="ORF">AWC38_SpisGene13834</name>
</gene>
<dbReference type="Gene3D" id="1.10.510.10">
    <property type="entry name" value="Transferase(Phosphotransferase) domain 1"/>
    <property type="match status" value="3"/>
</dbReference>
<feature type="domain" description="Protein kinase" evidence="5">
    <location>
        <begin position="1167"/>
        <end position="1273"/>
    </location>
</feature>
<evidence type="ECO:0000259" key="5">
    <source>
        <dbReference type="PROSITE" id="PS50011"/>
    </source>
</evidence>
<feature type="region of interest" description="Disordered" evidence="4">
    <location>
        <begin position="272"/>
        <end position="291"/>
    </location>
</feature>
<feature type="compositionally biased region" description="Basic and acidic residues" evidence="4">
    <location>
        <begin position="1089"/>
        <end position="1111"/>
    </location>
</feature>
<feature type="region of interest" description="Disordered" evidence="4">
    <location>
        <begin position="1249"/>
        <end position="1273"/>
    </location>
</feature>
<dbReference type="InterPro" id="IPR001245">
    <property type="entry name" value="Ser-Thr/Tyr_kinase_cat_dom"/>
</dbReference>
<dbReference type="SUPFAM" id="SSF56112">
    <property type="entry name" value="Protein kinase-like (PK-like)"/>
    <property type="match status" value="4"/>
</dbReference>
<feature type="binding site" evidence="3">
    <location>
        <position position="334"/>
    </location>
    <ligand>
        <name>ATP</name>
        <dbReference type="ChEBI" id="CHEBI:30616"/>
    </ligand>
</feature>
<feature type="region of interest" description="Disordered" evidence="4">
    <location>
        <begin position="1089"/>
        <end position="1130"/>
    </location>
</feature>
<dbReference type="PROSITE" id="PS50011">
    <property type="entry name" value="PROTEIN_KINASE_DOM"/>
    <property type="match status" value="3"/>
</dbReference>
<dbReference type="PANTHER" id="PTHR44329">
    <property type="entry name" value="SERINE/THREONINE-PROTEIN KINASE TNNI3K-RELATED"/>
    <property type="match status" value="1"/>
</dbReference>
<evidence type="ECO:0000256" key="4">
    <source>
        <dbReference type="SAM" id="MobiDB-lite"/>
    </source>
</evidence>
<dbReference type="Pfam" id="PF00069">
    <property type="entry name" value="Pkinase"/>
    <property type="match status" value="2"/>
</dbReference>
<dbReference type="GO" id="GO:0004672">
    <property type="term" value="F:protein kinase activity"/>
    <property type="evidence" value="ECO:0007669"/>
    <property type="project" value="InterPro"/>
</dbReference>
<dbReference type="PROSITE" id="PS00107">
    <property type="entry name" value="PROTEIN_KINASE_ATP"/>
    <property type="match status" value="1"/>
</dbReference>
<keyword evidence="1 3" id="KW-0547">Nucleotide-binding</keyword>
<evidence type="ECO:0000256" key="1">
    <source>
        <dbReference type="ARBA" id="ARBA00022741"/>
    </source>
</evidence>
<organism evidence="6 7">
    <name type="scientific">Stylophora pistillata</name>
    <name type="common">Smooth cauliflower coral</name>
    <dbReference type="NCBI Taxonomy" id="50429"/>
    <lineage>
        <taxon>Eukaryota</taxon>
        <taxon>Metazoa</taxon>
        <taxon>Cnidaria</taxon>
        <taxon>Anthozoa</taxon>
        <taxon>Hexacorallia</taxon>
        <taxon>Scleractinia</taxon>
        <taxon>Astrocoeniina</taxon>
        <taxon>Pocilloporidae</taxon>
        <taxon>Stylophora</taxon>
    </lineage>
</organism>
<dbReference type="OrthoDB" id="10252171at2759"/>
<evidence type="ECO:0000313" key="6">
    <source>
        <dbReference type="EMBL" id="PFX21692.1"/>
    </source>
</evidence>
<evidence type="ECO:0000256" key="3">
    <source>
        <dbReference type="PROSITE-ProRule" id="PRU10141"/>
    </source>
</evidence>
<dbReference type="Proteomes" id="UP000225706">
    <property type="component" value="Unassembled WGS sequence"/>
</dbReference>
<proteinExistence type="predicted"/>
<feature type="domain" description="Protein kinase" evidence="5">
    <location>
        <begin position="307"/>
        <end position="549"/>
    </location>
</feature>